<comment type="function">
    <text evidence="5">Functions as an E3 ubiquitin ligase.</text>
</comment>
<evidence type="ECO:0000259" key="6">
    <source>
        <dbReference type="PROSITE" id="PS51698"/>
    </source>
</evidence>
<dbReference type="InterPro" id="IPR045185">
    <property type="entry name" value="PUB22/23/24-like"/>
</dbReference>
<evidence type="ECO:0000256" key="1">
    <source>
        <dbReference type="ARBA" id="ARBA00000900"/>
    </source>
</evidence>
<dbReference type="Proteomes" id="UP001279734">
    <property type="component" value="Unassembled WGS sequence"/>
</dbReference>
<protein>
    <recommendedName>
        <fullName evidence="5 6">U-box domain-containing protein</fullName>
        <ecNumber evidence="5">2.3.2.27</ecNumber>
    </recommendedName>
    <alternativeName>
        <fullName evidence="5">RING-type E3 ubiquitin transferase PUB</fullName>
    </alternativeName>
</protein>
<dbReference type="InterPro" id="IPR013083">
    <property type="entry name" value="Znf_RING/FYVE/PHD"/>
</dbReference>
<evidence type="ECO:0000256" key="2">
    <source>
        <dbReference type="ARBA" id="ARBA00004906"/>
    </source>
</evidence>
<dbReference type="SUPFAM" id="SSF57850">
    <property type="entry name" value="RING/U-box"/>
    <property type="match status" value="1"/>
</dbReference>
<evidence type="ECO:0000313" key="8">
    <source>
        <dbReference type="Proteomes" id="UP001279734"/>
    </source>
</evidence>
<comment type="caution">
    <text evidence="7">The sequence shown here is derived from an EMBL/GenBank/DDBJ whole genome shotgun (WGS) entry which is preliminary data.</text>
</comment>
<dbReference type="SMART" id="SM00504">
    <property type="entry name" value="Ubox"/>
    <property type="match status" value="1"/>
</dbReference>
<organism evidence="7 8">
    <name type="scientific">Nepenthes gracilis</name>
    <name type="common">Slender pitcher plant</name>
    <dbReference type="NCBI Taxonomy" id="150966"/>
    <lineage>
        <taxon>Eukaryota</taxon>
        <taxon>Viridiplantae</taxon>
        <taxon>Streptophyta</taxon>
        <taxon>Embryophyta</taxon>
        <taxon>Tracheophyta</taxon>
        <taxon>Spermatophyta</taxon>
        <taxon>Magnoliopsida</taxon>
        <taxon>eudicotyledons</taxon>
        <taxon>Gunneridae</taxon>
        <taxon>Pentapetalae</taxon>
        <taxon>Caryophyllales</taxon>
        <taxon>Nepenthaceae</taxon>
        <taxon>Nepenthes</taxon>
    </lineage>
</organism>
<dbReference type="GO" id="GO:0006952">
    <property type="term" value="P:defense response"/>
    <property type="evidence" value="ECO:0007669"/>
    <property type="project" value="UniProtKB-ARBA"/>
</dbReference>
<gene>
    <name evidence="7" type="ORF">Nepgr_014029</name>
</gene>
<dbReference type="Gene3D" id="3.30.40.10">
    <property type="entry name" value="Zinc/RING finger domain, C3HC4 (zinc finger)"/>
    <property type="match status" value="1"/>
</dbReference>
<dbReference type="PANTHER" id="PTHR22849:SF11">
    <property type="entry name" value="U-BOX DOMAIN-CONTAINING PROTEIN"/>
    <property type="match status" value="1"/>
</dbReference>
<evidence type="ECO:0000256" key="3">
    <source>
        <dbReference type="ARBA" id="ARBA00022679"/>
    </source>
</evidence>
<dbReference type="InterPro" id="IPR058678">
    <property type="entry name" value="ARM_PUB"/>
</dbReference>
<dbReference type="EMBL" id="BSYO01000011">
    <property type="protein sequence ID" value="GMH12188.1"/>
    <property type="molecule type" value="Genomic_DNA"/>
</dbReference>
<dbReference type="GO" id="GO:0061630">
    <property type="term" value="F:ubiquitin protein ligase activity"/>
    <property type="evidence" value="ECO:0007669"/>
    <property type="project" value="UniProtKB-UniRule"/>
</dbReference>
<evidence type="ECO:0000256" key="5">
    <source>
        <dbReference type="RuleBase" id="RU369093"/>
    </source>
</evidence>
<dbReference type="CDD" id="cd16664">
    <property type="entry name" value="RING-Ubox_PUB"/>
    <property type="match status" value="1"/>
</dbReference>
<dbReference type="InterPro" id="IPR011989">
    <property type="entry name" value="ARM-like"/>
</dbReference>
<dbReference type="SUPFAM" id="SSF48371">
    <property type="entry name" value="ARM repeat"/>
    <property type="match status" value="1"/>
</dbReference>
<comment type="pathway">
    <text evidence="2 5">Protein modification; protein ubiquitination.</text>
</comment>
<dbReference type="AlphaFoldDB" id="A0AAD3SJ61"/>
<dbReference type="GO" id="GO:0016567">
    <property type="term" value="P:protein ubiquitination"/>
    <property type="evidence" value="ECO:0007669"/>
    <property type="project" value="UniProtKB-UniRule"/>
</dbReference>
<keyword evidence="4 5" id="KW-0833">Ubl conjugation pathway</keyword>
<keyword evidence="3 5" id="KW-0808">Transferase</keyword>
<dbReference type="FunFam" id="3.30.40.10:FF:000437">
    <property type="entry name" value="RING-type E3 ubiquitin transferase"/>
    <property type="match status" value="1"/>
</dbReference>
<dbReference type="InterPro" id="IPR003613">
    <property type="entry name" value="Ubox_domain"/>
</dbReference>
<dbReference type="PROSITE" id="PS51698">
    <property type="entry name" value="U_BOX"/>
    <property type="match status" value="1"/>
</dbReference>
<accession>A0AAD3SJ61</accession>
<feature type="domain" description="U-box" evidence="6">
    <location>
        <begin position="5"/>
        <end position="83"/>
    </location>
</feature>
<comment type="catalytic activity">
    <reaction evidence="1 5">
        <text>S-ubiquitinyl-[E2 ubiquitin-conjugating enzyme]-L-cysteine + [acceptor protein]-L-lysine = [E2 ubiquitin-conjugating enzyme]-L-cysteine + N(6)-ubiquitinyl-[acceptor protein]-L-lysine.</text>
        <dbReference type="EC" id="2.3.2.27"/>
    </reaction>
</comment>
<evidence type="ECO:0000313" key="7">
    <source>
        <dbReference type="EMBL" id="GMH12188.1"/>
    </source>
</evidence>
<keyword evidence="8" id="KW-1185">Reference proteome</keyword>
<dbReference type="Gene3D" id="1.25.10.10">
    <property type="entry name" value="Leucine-rich Repeat Variant"/>
    <property type="match status" value="2"/>
</dbReference>
<dbReference type="InterPro" id="IPR016024">
    <property type="entry name" value="ARM-type_fold"/>
</dbReference>
<sequence>MEEVEVPSHFLCPISLQLMRDPVTVSTGITYDRESIETWLFSRKNTACPVTKQPLSATDHHHLTPNHNLRRLIQSWCVLNASYGVERIPTPKPPVETAHVVKLINDARRYPNTQQKCLKRLKSIAASNERNRKHIGAAGAVVGFLAPIIIKGDDWSNVTEALFVLQQLEASNSELKALINQNDEFVNSLLHVLQRGHAESRAFAVTLLRNLYSVADPNQLTTAKLELFAEVVKVLRDQISHPASKAALKLLIELNPWGRNRIKAVEAGAVTVLVELLLETWERRSCELILNALDQLCGCAEGRAELLQHGGGLAIVSKKILRVSNAASDRGVRILGSVAKYSANSRVLGEMMEVGVVTKLCLVLQVDCSLKTKERAKEILRLHSRTWKKSPCIPAHLLYSYQS</sequence>
<proteinExistence type="predicted"/>
<dbReference type="PANTHER" id="PTHR22849">
    <property type="entry name" value="WDSAM1 PROTEIN"/>
    <property type="match status" value="1"/>
</dbReference>
<dbReference type="Pfam" id="PF04564">
    <property type="entry name" value="U-box"/>
    <property type="match status" value="1"/>
</dbReference>
<evidence type="ECO:0000256" key="4">
    <source>
        <dbReference type="ARBA" id="ARBA00022786"/>
    </source>
</evidence>
<dbReference type="EC" id="2.3.2.27" evidence="5"/>
<name>A0AAD3SJ61_NEPGR</name>
<reference evidence="7" key="1">
    <citation type="submission" date="2023-05" db="EMBL/GenBank/DDBJ databases">
        <title>Nepenthes gracilis genome sequencing.</title>
        <authorList>
            <person name="Fukushima K."/>
        </authorList>
    </citation>
    <scope>NUCLEOTIDE SEQUENCE</scope>
    <source>
        <strain evidence="7">SING2019-196</strain>
    </source>
</reference>
<dbReference type="Pfam" id="PF25598">
    <property type="entry name" value="ARM_PUB"/>
    <property type="match status" value="1"/>
</dbReference>
<dbReference type="InterPro" id="IPR045210">
    <property type="entry name" value="RING-Ubox_PUB"/>
</dbReference>